<evidence type="ECO:0000256" key="1">
    <source>
        <dbReference type="ARBA" id="ARBA00022801"/>
    </source>
</evidence>
<dbReference type="EMBL" id="MN739003">
    <property type="protein sequence ID" value="QHT34628.1"/>
    <property type="molecule type" value="Genomic_DNA"/>
</dbReference>
<proteinExistence type="predicted"/>
<dbReference type="InterPro" id="IPR033309">
    <property type="entry name" value="Mus81"/>
</dbReference>
<protein>
    <recommendedName>
        <fullName evidence="2">ERCC4 domain-containing protein</fullName>
    </recommendedName>
</protein>
<accession>A0A6C0EZX4</accession>
<dbReference type="AlphaFoldDB" id="A0A6C0EZX4"/>
<dbReference type="InterPro" id="IPR011335">
    <property type="entry name" value="Restrct_endonuc-II-like"/>
</dbReference>
<dbReference type="PANTHER" id="PTHR13451:SF0">
    <property type="entry name" value="CROSSOVER JUNCTION ENDONUCLEASE MUS81"/>
    <property type="match status" value="1"/>
</dbReference>
<dbReference type="GO" id="GO:0003677">
    <property type="term" value="F:DNA binding"/>
    <property type="evidence" value="ECO:0007669"/>
    <property type="project" value="InterPro"/>
</dbReference>
<dbReference type="Pfam" id="PF02732">
    <property type="entry name" value="ERCC4"/>
    <property type="match status" value="1"/>
</dbReference>
<keyword evidence="1" id="KW-0378">Hydrolase</keyword>
<evidence type="ECO:0000313" key="3">
    <source>
        <dbReference type="EMBL" id="QHT34628.1"/>
    </source>
</evidence>
<dbReference type="GO" id="GO:0000712">
    <property type="term" value="P:resolution of meiotic recombination intermediates"/>
    <property type="evidence" value="ECO:0007669"/>
    <property type="project" value="TreeGrafter"/>
</dbReference>
<dbReference type="GO" id="GO:0000727">
    <property type="term" value="P:double-strand break repair via break-induced replication"/>
    <property type="evidence" value="ECO:0007669"/>
    <property type="project" value="TreeGrafter"/>
</dbReference>
<dbReference type="GO" id="GO:0048257">
    <property type="term" value="F:3'-flap endonuclease activity"/>
    <property type="evidence" value="ECO:0007669"/>
    <property type="project" value="TreeGrafter"/>
</dbReference>
<dbReference type="GO" id="GO:0031573">
    <property type="term" value="P:mitotic intra-S DNA damage checkpoint signaling"/>
    <property type="evidence" value="ECO:0007669"/>
    <property type="project" value="TreeGrafter"/>
</dbReference>
<dbReference type="GO" id="GO:0006308">
    <property type="term" value="P:DNA catabolic process"/>
    <property type="evidence" value="ECO:0007669"/>
    <property type="project" value="InterPro"/>
</dbReference>
<dbReference type="GO" id="GO:0005634">
    <property type="term" value="C:nucleus"/>
    <property type="evidence" value="ECO:0007669"/>
    <property type="project" value="TreeGrafter"/>
</dbReference>
<organism evidence="3">
    <name type="scientific">viral metagenome</name>
    <dbReference type="NCBI Taxonomy" id="1070528"/>
    <lineage>
        <taxon>unclassified sequences</taxon>
        <taxon>metagenomes</taxon>
        <taxon>organismal metagenomes</taxon>
    </lineage>
</organism>
<dbReference type="InterPro" id="IPR006166">
    <property type="entry name" value="ERCC4_domain"/>
</dbReference>
<dbReference type="PANTHER" id="PTHR13451">
    <property type="entry name" value="CLASS II CROSSOVER JUNCTION ENDONUCLEASE MUS81"/>
    <property type="match status" value="1"/>
</dbReference>
<dbReference type="SUPFAM" id="SSF52980">
    <property type="entry name" value="Restriction endonuclease-like"/>
    <property type="match status" value="1"/>
</dbReference>
<dbReference type="SMART" id="SM00891">
    <property type="entry name" value="ERCC4"/>
    <property type="match status" value="1"/>
</dbReference>
<reference evidence="3" key="1">
    <citation type="journal article" date="2020" name="Nature">
        <title>Giant virus diversity and host interactions through global metagenomics.</title>
        <authorList>
            <person name="Schulz F."/>
            <person name="Roux S."/>
            <person name="Paez-Espino D."/>
            <person name="Jungbluth S."/>
            <person name="Walsh D.A."/>
            <person name="Denef V.J."/>
            <person name="McMahon K.D."/>
            <person name="Konstantinidis K.T."/>
            <person name="Eloe-Fadrosh E.A."/>
            <person name="Kyrpides N.C."/>
            <person name="Woyke T."/>
        </authorList>
    </citation>
    <scope>NUCLEOTIDE SEQUENCE</scope>
    <source>
        <strain evidence="3">GVMAG-M-3300009163-63</strain>
    </source>
</reference>
<dbReference type="GO" id="GO:0048476">
    <property type="term" value="C:Holliday junction resolvase complex"/>
    <property type="evidence" value="ECO:0007669"/>
    <property type="project" value="TreeGrafter"/>
</dbReference>
<evidence type="ECO:0000259" key="2">
    <source>
        <dbReference type="SMART" id="SM00891"/>
    </source>
</evidence>
<feature type="domain" description="ERCC4" evidence="2">
    <location>
        <begin position="2"/>
        <end position="113"/>
    </location>
</feature>
<sequence>MFITIDYREKELIDLFQLKFTETKPETEEVKGKEKKKERGIIENIKIKVENLKLGDIIISDGGDNELLLFERKSLNDLASSIKDGRYVEQSFRLDGYESVPNHNIVYIIEGDLSKWKENGNYNGRVNKKTLLSSMCSMLYYKGFSVIRTMNMTETCELILNWADKLQREKLTKTPYYSGAKMGKQAQEPVQAQELVQEQEPVQAQQIQTVRESQHYCDVFKIKKEKNGNITPDNIGEIMLCTIPGISSKTAIVIMKEFKTINCLIKSLENDGHCLNNIYMETNDKKRKISSQCIENIKRYLLG</sequence>
<name>A0A6C0EZX4_9ZZZZ</name>
<dbReference type="GO" id="GO:0008821">
    <property type="term" value="F:crossover junction DNA endonuclease activity"/>
    <property type="evidence" value="ECO:0007669"/>
    <property type="project" value="InterPro"/>
</dbReference>
<dbReference type="Gene3D" id="3.40.50.10130">
    <property type="match status" value="1"/>
</dbReference>